<evidence type="ECO:0000259" key="13">
    <source>
        <dbReference type="Pfam" id="PF00593"/>
    </source>
</evidence>
<dbReference type="eggNOG" id="COG4774">
    <property type="taxonomic scope" value="Bacteria"/>
</dbReference>
<evidence type="ECO:0000313" key="16">
    <source>
        <dbReference type="Proteomes" id="UP000004699"/>
    </source>
</evidence>
<proteinExistence type="inferred from homology"/>
<keyword evidence="16" id="KW-1185">Reference proteome</keyword>
<keyword evidence="2 11" id="KW-0813">Transport</keyword>
<protein>
    <submittedName>
        <fullName evidence="15">TonB-dependent receptor</fullName>
    </submittedName>
</protein>
<reference evidence="16" key="1">
    <citation type="journal article" date="2013" name="BMC Microbiol.">
        <title>Taxonomy and evolution of bacteriochlorophyll a-containing members of the OM60/NOR5 clade of marine gammaproteobacteria: description of Luminiphilus syltensis gen. nov., sp. nov., reclassification of Haliea rubra as Pseudohaliea rubra gen. nov., comb. nov., and emendation of Chromatocurvus halotolerans.</title>
        <authorList>
            <person name="Spring S."/>
            <person name="Riedel T."/>
            <person name="Sproer C."/>
            <person name="Yan S."/>
            <person name="Harder J."/>
            <person name="Fuchs B.M."/>
        </authorList>
    </citation>
    <scope>NUCLEOTIDE SEQUENCE [LARGE SCALE GENOMIC DNA]</scope>
    <source>
        <strain evidence="16">NOR51-B</strain>
    </source>
</reference>
<dbReference type="Pfam" id="PF07715">
    <property type="entry name" value="Plug"/>
    <property type="match status" value="1"/>
</dbReference>
<dbReference type="PROSITE" id="PS52016">
    <property type="entry name" value="TONB_DEPENDENT_REC_3"/>
    <property type="match status" value="1"/>
</dbReference>
<evidence type="ECO:0000256" key="2">
    <source>
        <dbReference type="ARBA" id="ARBA00022448"/>
    </source>
</evidence>
<dbReference type="GO" id="GO:0006826">
    <property type="term" value="P:iron ion transport"/>
    <property type="evidence" value="ECO:0007669"/>
    <property type="project" value="UniProtKB-KW"/>
</dbReference>
<dbReference type="InterPro" id="IPR039426">
    <property type="entry name" value="TonB-dep_rcpt-like"/>
</dbReference>
<accession>B8KQN3</accession>
<dbReference type="Pfam" id="PF00593">
    <property type="entry name" value="TonB_dep_Rec_b-barrel"/>
    <property type="match status" value="1"/>
</dbReference>
<comment type="similarity">
    <text evidence="11 12">Belongs to the TonB-dependent receptor family.</text>
</comment>
<evidence type="ECO:0000256" key="9">
    <source>
        <dbReference type="ARBA" id="ARBA00023136"/>
    </source>
</evidence>
<evidence type="ECO:0000256" key="7">
    <source>
        <dbReference type="ARBA" id="ARBA00023065"/>
    </source>
</evidence>
<evidence type="ECO:0000256" key="1">
    <source>
        <dbReference type="ARBA" id="ARBA00004571"/>
    </source>
</evidence>
<dbReference type="AlphaFoldDB" id="B8KQN3"/>
<gene>
    <name evidence="15" type="ORF">NOR51B_2859</name>
</gene>
<keyword evidence="4" id="KW-0410">Iron transport</keyword>
<keyword evidence="15" id="KW-0675">Receptor</keyword>
<evidence type="ECO:0000256" key="3">
    <source>
        <dbReference type="ARBA" id="ARBA00022452"/>
    </source>
</evidence>
<keyword evidence="9 11" id="KW-0472">Membrane</keyword>
<dbReference type="SUPFAM" id="SSF56935">
    <property type="entry name" value="Porins"/>
    <property type="match status" value="1"/>
</dbReference>
<evidence type="ECO:0000256" key="10">
    <source>
        <dbReference type="ARBA" id="ARBA00023237"/>
    </source>
</evidence>
<dbReference type="Proteomes" id="UP000004699">
    <property type="component" value="Unassembled WGS sequence"/>
</dbReference>
<evidence type="ECO:0000256" key="6">
    <source>
        <dbReference type="ARBA" id="ARBA00023004"/>
    </source>
</evidence>
<name>B8KQN3_9GAMM</name>
<dbReference type="PANTHER" id="PTHR32552:SF81">
    <property type="entry name" value="TONB-DEPENDENT OUTER MEMBRANE RECEPTOR"/>
    <property type="match status" value="1"/>
</dbReference>
<dbReference type="PANTHER" id="PTHR32552">
    <property type="entry name" value="FERRICHROME IRON RECEPTOR-RELATED"/>
    <property type="match status" value="1"/>
</dbReference>
<keyword evidence="3 11" id="KW-1134">Transmembrane beta strand</keyword>
<keyword evidence="10 11" id="KW-0998">Cell outer membrane</keyword>
<dbReference type="Gene3D" id="2.40.170.20">
    <property type="entry name" value="TonB-dependent receptor, beta-barrel domain"/>
    <property type="match status" value="1"/>
</dbReference>
<evidence type="ECO:0000259" key="14">
    <source>
        <dbReference type="Pfam" id="PF07715"/>
    </source>
</evidence>
<sequence length="692" mass="76048">MASLLSLVLVVPAHAEDEALEEVVVSAGLMAEDAQRSSFTLIDTEIMRQRAAEHLADVLSAAPNVNFASGASRGRFLQIRGVGERSQFVEPLNASVATLLDGIDLTGLGGAATLFDLSQVEILRGPQGTLLGANALAGLINLRSTPADSGKTLGIVTGLENYGGQRIGATLGGPINDGTAVRLAVNNYRSNGTIDNTWLGRDDTNNIDETTVRAQLAWESSRHRIDVGAYHIDVDNGYDAFSLDNTRNTLSDAPGSDRLTTDALRLRWTGFGDTIEKSVQLSMARTDTDYSYDEDWSFVGIAPGWEYSSFDRYRRDRDMFSLEGRARSTDNSATQWVAGVYIREEDESLRRDYTYLAGPFTSDLDISTAAIFGQVDQTLTPELSIFIGARLEQRRTDYADSAAIDEGIDDNLWSGRMGLEWAPNPENRVYVALARGVRAGGVNASLLASIEAIEPPPSEDLSSTFGFFDEESLLSTEIGWHFTAADGQLSSTLTAFHMQRRDQQARGSLVIPREDGSTAFIDYTDNAAEGTNQGIEWEGRWTPNADWSLAAALGLLDATFDDYTSATGEDLSGRDQPQAPSYQYRLAADWRATNTLSLGLELTGMDDYLFSDRHEVRSEERLLLNGHIGWQRGGVTLRLWGRNLSNETYTVRGFGTFGNDPRKEYALEPYYQFGEPRMFGLTLEYDFLHGET</sequence>
<organism evidence="15 16">
    <name type="scientific">Luminiphilus syltensis NOR5-1B</name>
    <dbReference type="NCBI Taxonomy" id="565045"/>
    <lineage>
        <taxon>Bacteria</taxon>
        <taxon>Pseudomonadati</taxon>
        <taxon>Pseudomonadota</taxon>
        <taxon>Gammaproteobacteria</taxon>
        <taxon>Cellvibrionales</taxon>
        <taxon>Halieaceae</taxon>
        <taxon>Luminiphilus</taxon>
    </lineage>
</organism>
<evidence type="ECO:0000313" key="15">
    <source>
        <dbReference type="EMBL" id="EED36906.1"/>
    </source>
</evidence>
<evidence type="ECO:0000256" key="11">
    <source>
        <dbReference type="PROSITE-ProRule" id="PRU01360"/>
    </source>
</evidence>
<feature type="domain" description="TonB-dependent receptor plug" evidence="14">
    <location>
        <begin position="37"/>
        <end position="138"/>
    </location>
</feature>
<evidence type="ECO:0000256" key="4">
    <source>
        <dbReference type="ARBA" id="ARBA00022496"/>
    </source>
</evidence>
<dbReference type="STRING" id="565045.NOR51B_2859"/>
<dbReference type="InterPro" id="IPR000531">
    <property type="entry name" value="Beta-barrel_TonB"/>
</dbReference>
<comment type="subcellular location">
    <subcellularLocation>
        <location evidence="1 11">Cell outer membrane</location>
        <topology evidence="1 11">Multi-pass membrane protein</topology>
    </subcellularLocation>
</comment>
<dbReference type="InterPro" id="IPR036942">
    <property type="entry name" value="Beta-barrel_TonB_sf"/>
</dbReference>
<keyword evidence="8 12" id="KW-0798">TonB box</keyword>
<dbReference type="EMBL" id="DS999411">
    <property type="protein sequence ID" value="EED36906.1"/>
    <property type="molecule type" value="Genomic_DNA"/>
</dbReference>
<evidence type="ECO:0000256" key="5">
    <source>
        <dbReference type="ARBA" id="ARBA00022692"/>
    </source>
</evidence>
<keyword evidence="7" id="KW-0406">Ion transport</keyword>
<dbReference type="HOGENOM" id="CLU_008287_15_0_6"/>
<evidence type="ECO:0000256" key="8">
    <source>
        <dbReference type="ARBA" id="ARBA00023077"/>
    </source>
</evidence>
<dbReference type="InterPro" id="IPR012910">
    <property type="entry name" value="Plug_dom"/>
</dbReference>
<feature type="domain" description="TonB-dependent receptor-like beta-barrel" evidence="13">
    <location>
        <begin position="198"/>
        <end position="644"/>
    </location>
</feature>
<keyword evidence="5 11" id="KW-0812">Transmembrane</keyword>
<keyword evidence="6" id="KW-0408">Iron</keyword>
<evidence type="ECO:0000256" key="12">
    <source>
        <dbReference type="RuleBase" id="RU003357"/>
    </source>
</evidence>
<dbReference type="GO" id="GO:0009279">
    <property type="term" value="C:cell outer membrane"/>
    <property type="evidence" value="ECO:0007669"/>
    <property type="project" value="UniProtKB-SubCell"/>
</dbReference>